<dbReference type="EMBL" id="FNAO01000002">
    <property type="protein sequence ID" value="SDD92277.1"/>
    <property type="molecule type" value="Genomic_DNA"/>
</dbReference>
<reference evidence="9 10" key="1">
    <citation type="submission" date="2016-10" db="EMBL/GenBank/DDBJ databases">
        <authorList>
            <person name="de Groot N.N."/>
        </authorList>
    </citation>
    <scope>NUCLEOTIDE SEQUENCE [LARGE SCALE GENOMIC DNA]</scope>
    <source>
        <strain evidence="9 10">DSM 23421</strain>
    </source>
</reference>
<dbReference type="PANTHER" id="PTHR30576">
    <property type="entry name" value="COLANIC BIOSYNTHESIS UDP-GLUCOSE LIPID CARRIER TRANSFERASE"/>
    <property type="match status" value="1"/>
</dbReference>
<evidence type="ECO:0000256" key="3">
    <source>
        <dbReference type="ARBA" id="ARBA00022679"/>
    </source>
</evidence>
<dbReference type="NCBIfam" id="TIGR03025">
    <property type="entry name" value="EPS_sugtrans"/>
    <property type="match status" value="1"/>
</dbReference>
<dbReference type="Proteomes" id="UP000199109">
    <property type="component" value="Unassembled WGS sequence"/>
</dbReference>
<protein>
    <submittedName>
        <fullName evidence="9">Putative colanic acid biosysnthesis UDP-glucose lipid carrier transferase</fullName>
    </submittedName>
</protein>
<evidence type="ECO:0000256" key="7">
    <source>
        <dbReference type="SAM" id="Phobius"/>
    </source>
</evidence>
<dbReference type="Pfam" id="PF02397">
    <property type="entry name" value="Bac_transf"/>
    <property type="match status" value="1"/>
</dbReference>
<evidence type="ECO:0000256" key="2">
    <source>
        <dbReference type="ARBA" id="ARBA00006464"/>
    </source>
</evidence>
<dbReference type="InterPro" id="IPR003362">
    <property type="entry name" value="Bact_transf"/>
</dbReference>
<sequence length="485" mass="55901">MLLLWSFNTIIFKKPNKLVQLLMNSKNRFILINLLAFEFILLNVVSFSYFFFKLPEFPLNDSTFLLNMAMLAVIYNLSWLFIILYIRENEFYSNPDYGYLKSIVTSLFFFVGFTISLIILLKMTFFNRSTFIIPIFIFSYLNLISQKYLLKYLKKKGSHLFSDSLLIGSGYNSSSLTSFTNAMTQYGYNIMGYLENGNKKPNNELDLSIFGGIEDLADTLSENSIDEIFIAMSDLEHEKIIETIQIADSFGVRVQLIPENPLLMSKSYKTVTIGHLAVFKLRQSPLDSFGTTILKRMFDFCFALCVVILFSPIFLLIALLIYLGSKGPILYAPYRKGEGGKTFKCYKFRTMSGCEDTLNGTQSTVVNDPRITRVGKFLRKSDLDELPQFFNVLKGDMSVIGPRPHRINLQDDFRKCVNDYMVRSYVKPGITGWAQVNGWRGPTTTNEQKNERVAHDLWYIANWSFWLDVKIVFLTLFGSHHKKAF</sequence>
<keyword evidence="4 7" id="KW-0812">Transmembrane</keyword>
<gene>
    <name evidence="9" type="ORF">SAMN05421636_102328</name>
</gene>
<dbReference type="Gene3D" id="3.40.50.720">
    <property type="entry name" value="NAD(P)-binding Rossmann-like Domain"/>
    <property type="match status" value="1"/>
</dbReference>
<evidence type="ECO:0000256" key="1">
    <source>
        <dbReference type="ARBA" id="ARBA00004141"/>
    </source>
</evidence>
<feature type="transmembrane region" description="Helical" evidence="7">
    <location>
        <begin position="30"/>
        <end position="52"/>
    </location>
</feature>
<comment type="subcellular location">
    <subcellularLocation>
        <location evidence="1">Membrane</location>
        <topology evidence="1">Multi-pass membrane protein</topology>
    </subcellularLocation>
</comment>
<dbReference type="GO" id="GO:0016780">
    <property type="term" value="F:phosphotransferase activity, for other substituted phosphate groups"/>
    <property type="evidence" value="ECO:0007669"/>
    <property type="project" value="TreeGrafter"/>
</dbReference>
<dbReference type="OrthoDB" id="9808602at2"/>
<name>A0A1G6YRI2_9FLAO</name>
<accession>A0A1G6YRI2</accession>
<feature type="transmembrane region" description="Helical" evidence="7">
    <location>
        <begin position="98"/>
        <end position="119"/>
    </location>
</feature>
<dbReference type="PANTHER" id="PTHR30576:SF0">
    <property type="entry name" value="UNDECAPRENYL-PHOSPHATE N-ACETYLGALACTOSAMINYL 1-PHOSPHATE TRANSFERASE-RELATED"/>
    <property type="match status" value="1"/>
</dbReference>
<dbReference type="AlphaFoldDB" id="A0A1G6YRI2"/>
<evidence type="ECO:0000313" key="10">
    <source>
        <dbReference type="Proteomes" id="UP000199109"/>
    </source>
</evidence>
<keyword evidence="6 7" id="KW-0472">Membrane</keyword>
<keyword evidence="5 7" id="KW-1133">Transmembrane helix</keyword>
<evidence type="ECO:0000259" key="8">
    <source>
        <dbReference type="Pfam" id="PF02397"/>
    </source>
</evidence>
<evidence type="ECO:0000313" key="9">
    <source>
        <dbReference type="EMBL" id="SDD92277.1"/>
    </source>
</evidence>
<dbReference type="GO" id="GO:0016020">
    <property type="term" value="C:membrane"/>
    <property type="evidence" value="ECO:0007669"/>
    <property type="project" value="UniProtKB-SubCell"/>
</dbReference>
<organism evidence="9 10">
    <name type="scientific">Pricia antarctica</name>
    <dbReference type="NCBI Taxonomy" id="641691"/>
    <lineage>
        <taxon>Bacteria</taxon>
        <taxon>Pseudomonadati</taxon>
        <taxon>Bacteroidota</taxon>
        <taxon>Flavobacteriia</taxon>
        <taxon>Flavobacteriales</taxon>
        <taxon>Flavobacteriaceae</taxon>
        <taxon>Pricia</taxon>
    </lineage>
</organism>
<feature type="domain" description="Bacterial sugar transferase" evidence="8">
    <location>
        <begin position="295"/>
        <end position="476"/>
    </location>
</feature>
<dbReference type="Pfam" id="PF13727">
    <property type="entry name" value="CoA_binding_3"/>
    <property type="match status" value="1"/>
</dbReference>
<proteinExistence type="inferred from homology"/>
<evidence type="ECO:0000256" key="5">
    <source>
        <dbReference type="ARBA" id="ARBA00022989"/>
    </source>
</evidence>
<feature type="transmembrane region" description="Helical" evidence="7">
    <location>
        <begin position="64"/>
        <end position="86"/>
    </location>
</feature>
<dbReference type="InterPro" id="IPR017475">
    <property type="entry name" value="EPS_sugar_tfrase"/>
</dbReference>
<keyword evidence="3 9" id="KW-0808">Transferase</keyword>
<feature type="transmembrane region" description="Helical" evidence="7">
    <location>
        <begin position="131"/>
        <end position="150"/>
    </location>
</feature>
<keyword evidence="10" id="KW-1185">Reference proteome</keyword>
<dbReference type="STRING" id="641691.SAMN05421636_102328"/>
<evidence type="ECO:0000256" key="4">
    <source>
        <dbReference type="ARBA" id="ARBA00022692"/>
    </source>
</evidence>
<feature type="transmembrane region" description="Helical" evidence="7">
    <location>
        <begin position="300"/>
        <end position="323"/>
    </location>
</feature>
<comment type="similarity">
    <text evidence="2">Belongs to the bacterial sugar transferase family.</text>
</comment>
<evidence type="ECO:0000256" key="6">
    <source>
        <dbReference type="ARBA" id="ARBA00023136"/>
    </source>
</evidence>